<organism evidence="2 3">
    <name type="scientific">Eumeta variegata</name>
    <name type="common">Bagworm moth</name>
    <name type="synonym">Eumeta japonica</name>
    <dbReference type="NCBI Taxonomy" id="151549"/>
    <lineage>
        <taxon>Eukaryota</taxon>
        <taxon>Metazoa</taxon>
        <taxon>Ecdysozoa</taxon>
        <taxon>Arthropoda</taxon>
        <taxon>Hexapoda</taxon>
        <taxon>Insecta</taxon>
        <taxon>Pterygota</taxon>
        <taxon>Neoptera</taxon>
        <taxon>Endopterygota</taxon>
        <taxon>Lepidoptera</taxon>
        <taxon>Glossata</taxon>
        <taxon>Ditrysia</taxon>
        <taxon>Tineoidea</taxon>
        <taxon>Psychidae</taxon>
        <taxon>Oiketicinae</taxon>
        <taxon>Eumeta</taxon>
    </lineage>
</organism>
<proteinExistence type="predicted"/>
<comment type="caution">
    <text evidence="2">The sequence shown here is derived from an EMBL/GenBank/DDBJ whole genome shotgun (WGS) entry which is preliminary data.</text>
</comment>
<evidence type="ECO:0000256" key="1">
    <source>
        <dbReference type="SAM" id="MobiDB-lite"/>
    </source>
</evidence>
<dbReference type="Proteomes" id="UP000299102">
    <property type="component" value="Unassembled WGS sequence"/>
</dbReference>
<feature type="region of interest" description="Disordered" evidence="1">
    <location>
        <begin position="1"/>
        <end position="38"/>
    </location>
</feature>
<evidence type="ECO:0000313" key="3">
    <source>
        <dbReference type="Proteomes" id="UP000299102"/>
    </source>
</evidence>
<reference evidence="2 3" key="1">
    <citation type="journal article" date="2019" name="Commun. Biol.">
        <title>The bagworm genome reveals a unique fibroin gene that provides high tensile strength.</title>
        <authorList>
            <person name="Kono N."/>
            <person name="Nakamura H."/>
            <person name="Ohtoshi R."/>
            <person name="Tomita M."/>
            <person name="Numata K."/>
            <person name="Arakawa K."/>
        </authorList>
    </citation>
    <scope>NUCLEOTIDE SEQUENCE [LARGE SCALE GENOMIC DNA]</scope>
</reference>
<evidence type="ECO:0000313" key="2">
    <source>
        <dbReference type="EMBL" id="GBP42987.1"/>
    </source>
</evidence>
<keyword evidence="3" id="KW-1185">Reference proteome</keyword>
<sequence>MTLAPPETAARGECPGLPNPRSGARNVSEEKEGSGSVVPANRIIRKQYKGIEFRALYRTGSRDRDSSLLLPMT</sequence>
<dbReference type="EMBL" id="BGZK01000428">
    <property type="protein sequence ID" value="GBP42987.1"/>
    <property type="molecule type" value="Genomic_DNA"/>
</dbReference>
<dbReference type="AlphaFoldDB" id="A0A4C1VYS0"/>
<gene>
    <name evidence="2" type="ORF">EVAR_49475_1</name>
</gene>
<name>A0A4C1VYS0_EUMVA</name>
<protein>
    <submittedName>
        <fullName evidence="2">Uncharacterized protein</fullName>
    </submittedName>
</protein>
<accession>A0A4C1VYS0</accession>